<proteinExistence type="predicted"/>
<reference evidence="1 2" key="1">
    <citation type="submission" date="2021-01" db="EMBL/GenBank/DDBJ databases">
        <title>Identification of strong promoters based on the transcriptome of Brevibacillus choshinensis.</title>
        <authorList>
            <person name="Yao D."/>
            <person name="Zhang K."/>
            <person name="Wu J."/>
        </authorList>
    </citation>
    <scope>NUCLEOTIDE SEQUENCE [LARGE SCALE GENOMIC DNA]</scope>
    <source>
        <strain evidence="1 2">HPD31-SP3</strain>
    </source>
</reference>
<dbReference type="Proteomes" id="UP000596248">
    <property type="component" value="Chromosome"/>
</dbReference>
<dbReference type="InterPro" id="IPR008767">
    <property type="entry name" value="Phage_SPP1_head-tail_adaptor"/>
</dbReference>
<sequence length="103" mass="11782">MTYDHELKLISPGRVEKDEIGNQIPIDPIETPILCGLKSVGRSEFYNAATAGLRPELVFVIHAYEYNGERLLEFEGKRYNVIRTYETNFEELELTCERVASNG</sequence>
<organism evidence="1 2">
    <name type="scientific">Brevibacillus choshinensis</name>
    <dbReference type="NCBI Taxonomy" id="54911"/>
    <lineage>
        <taxon>Bacteria</taxon>
        <taxon>Bacillati</taxon>
        <taxon>Bacillota</taxon>
        <taxon>Bacilli</taxon>
        <taxon>Bacillales</taxon>
        <taxon>Paenibacillaceae</taxon>
        <taxon>Brevibacillus</taxon>
    </lineage>
</organism>
<evidence type="ECO:0000313" key="2">
    <source>
        <dbReference type="Proteomes" id="UP000596248"/>
    </source>
</evidence>
<gene>
    <name evidence="1" type="ORF">JNE38_26230</name>
</gene>
<dbReference type="RefSeq" id="WP_203353999.1">
    <property type="nucleotide sequence ID" value="NZ_CP069127.1"/>
</dbReference>
<accession>A0ABX7FMP6</accession>
<dbReference type="NCBIfam" id="TIGR01563">
    <property type="entry name" value="gp16_SPP1"/>
    <property type="match status" value="1"/>
</dbReference>
<keyword evidence="2" id="KW-1185">Reference proteome</keyword>
<protein>
    <submittedName>
        <fullName evidence="1">Phage head closure protein</fullName>
    </submittedName>
</protein>
<evidence type="ECO:0000313" key="1">
    <source>
        <dbReference type="EMBL" id="QRG66935.1"/>
    </source>
</evidence>
<name>A0ABX7FMP6_BRECH</name>
<dbReference type="EMBL" id="CP069127">
    <property type="protein sequence ID" value="QRG66935.1"/>
    <property type="molecule type" value="Genomic_DNA"/>
</dbReference>